<evidence type="ECO:0000313" key="3">
    <source>
        <dbReference type="Proteomes" id="UP000076715"/>
    </source>
</evidence>
<dbReference type="InterPro" id="IPR029058">
    <property type="entry name" value="AB_hydrolase_fold"/>
</dbReference>
<dbReference type="Proteomes" id="UP000076715">
    <property type="component" value="Unassembled WGS sequence"/>
</dbReference>
<evidence type="ECO:0000313" key="2">
    <source>
        <dbReference type="EMBL" id="KZS39649.1"/>
    </source>
</evidence>
<dbReference type="Gene3D" id="3.40.50.1820">
    <property type="entry name" value="alpha/beta hydrolase"/>
    <property type="match status" value="1"/>
</dbReference>
<accession>A0A162Z9R7</accession>
<sequence length="281" mass="32326">MIKNENLSIKGKHNKPIMMDFSYVSNKTRKPIVIFCHGYKGFKDWGAWNLVAEMFAKAGFFFVKFNFSHNGGTKEQPIDFPDLEAFGNNTFIIELDDLENVLDLITASSFKHKNEVDSTKITLIGHSRGGGIATIKATEDHRVNKLITWASVCDYKNRFPKGETLKQWKEDGVMFVENGRTKQQMPHYFQFYTSFVDNENRLTIKKAVKNIKVPHLIIHGTKDPTVSVKEAKEIHSWNDKSELFLVEDANHVFGAKHPWETEILPHHLLEIVEKSMQFAIL</sequence>
<dbReference type="PANTHER" id="PTHR43265">
    <property type="entry name" value="ESTERASE ESTD"/>
    <property type="match status" value="1"/>
</dbReference>
<dbReference type="GO" id="GO:0052689">
    <property type="term" value="F:carboxylic ester hydrolase activity"/>
    <property type="evidence" value="ECO:0007669"/>
    <property type="project" value="TreeGrafter"/>
</dbReference>
<name>A0A162Z9R7_9FLAO</name>
<dbReference type="OrthoDB" id="9808543at2"/>
<evidence type="ECO:0000259" key="1">
    <source>
        <dbReference type="Pfam" id="PF00561"/>
    </source>
</evidence>
<dbReference type="AlphaFoldDB" id="A0A162Z9R7"/>
<feature type="domain" description="AB hydrolase-1" evidence="1">
    <location>
        <begin position="31"/>
        <end position="153"/>
    </location>
</feature>
<gene>
    <name evidence="2" type="ORF">AWE51_08335</name>
</gene>
<dbReference type="Pfam" id="PF00561">
    <property type="entry name" value="Abhydrolase_1"/>
    <property type="match status" value="1"/>
</dbReference>
<dbReference type="InterPro" id="IPR000073">
    <property type="entry name" value="AB_hydrolase_1"/>
</dbReference>
<dbReference type="SUPFAM" id="SSF53474">
    <property type="entry name" value="alpha/beta-Hydrolases"/>
    <property type="match status" value="1"/>
</dbReference>
<proteinExistence type="predicted"/>
<dbReference type="PANTHER" id="PTHR43265:SF1">
    <property type="entry name" value="ESTERASE ESTD"/>
    <property type="match status" value="1"/>
</dbReference>
<dbReference type="EMBL" id="LQRT01000024">
    <property type="protein sequence ID" value="KZS39649.1"/>
    <property type="molecule type" value="Genomic_DNA"/>
</dbReference>
<keyword evidence="3" id="KW-1185">Reference proteome</keyword>
<dbReference type="InterPro" id="IPR053145">
    <property type="entry name" value="AB_hydrolase_Est10"/>
</dbReference>
<protein>
    <submittedName>
        <fullName evidence="2">Alpha/beta hydrolase</fullName>
    </submittedName>
</protein>
<organism evidence="2 3">
    <name type="scientific">Aquimarina aggregata</name>
    <dbReference type="NCBI Taxonomy" id="1642818"/>
    <lineage>
        <taxon>Bacteria</taxon>
        <taxon>Pseudomonadati</taxon>
        <taxon>Bacteroidota</taxon>
        <taxon>Flavobacteriia</taxon>
        <taxon>Flavobacteriales</taxon>
        <taxon>Flavobacteriaceae</taxon>
        <taxon>Aquimarina</taxon>
    </lineage>
</organism>
<keyword evidence="2" id="KW-0378">Hydrolase</keyword>
<reference evidence="2 3" key="1">
    <citation type="submission" date="2016-01" db="EMBL/GenBank/DDBJ databases">
        <title>The draft genome sequence of Aquimarina sp. RZW4-3-2.</title>
        <authorList>
            <person name="Wang Y."/>
        </authorList>
    </citation>
    <scope>NUCLEOTIDE SEQUENCE [LARGE SCALE GENOMIC DNA]</scope>
    <source>
        <strain evidence="2 3">RZW4-3-2</strain>
    </source>
</reference>
<dbReference type="STRING" id="1642818.AWE51_08335"/>
<comment type="caution">
    <text evidence="2">The sequence shown here is derived from an EMBL/GenBank/DDBJ whole genome shotgun (WGS) entry which is preliminary data.</text>
</comment>
<dbReference type="RefSeq" id="WP_066315314.1">
    <property type="nucleotide sequence ID" value="NZ_LQRT01000024.1"/>
</dbReference>